<evidence type="ECO:0000313" key="9">
    <source>
        <dbReference type="EMBL" id="KAG7402179.1"/>
    </source>
</evidence>
<dbReference type="Proteomes" id="UP000693981">
    <property type="component" value="Unassembled WGS sequence"/>
</dbReference>
<feature type="domain" description="Major facilitator superfamily (MFS) profile" evidence="8">
    <location>
        <begin position="34"/>
        <end position="196"/>
    </location>
</feature>
<dbReference type="PROSITE" id="PS50850">
    <property type="entry name" value="MFS"/>
    <property type="match status" value="1"/>
</dbReference>
<sequence length="196" mass="20430">MIQQRTIPPGTAGYKVVGDQHMPARPFCGVQGWICGLSALSGFLFGYDLCVMVVALPLIEQDFVLSTASAESVVSILMLGAVIGSLAGGFASDWIGRKPANLITAALFLSGSLFMTFAGSLSTMLVGRFIAGLAVGSSGPCVSTYVAEIAQPKTRGALVTINEVMVCFGCLVSVVVSASLQDSEVRYHASTTFTFT</sequence>
<dbReference type="Pfam" id="PF00083">
    <property type="entry name" value="Sugar_tr"/>
    <property type="match status" value="1"/>
</dbReference>
<evidence type="ECO:0000256" key="2">
    <source>
        <dbReference type="ARBA" id="ARBA00010992"/>
    </source>
</evidence>
<evidence type="ECO:0000256" key="5">
    <source>
        <dbReference type="ARBA" id="ARBA00022989"/>
    </source>
</evidence>
<dbReference type="GO" id="GO:0022857">
    <property type="term" value="F:transmembrane transporter activity"/>
    <property type="evidence" value="ECO:0007669"/>
    <property type="project" value="InterPro"/>
</dbReference>
<comment type="similarity">
    <text evidence="2">Belongs to the major facilitator superfamily. Sugar transporter (TC 2.A.1.1) family.</text>
</comment>
<keyword evidence="4 7" id="KW-0812">Transmembrane</keyword>
<gene>
    <name evidence="9" type="ORF">PHYBOEH_005742</name>
</gene>
<evidence type="ECO:0000256" key="6">
    <source>
        <dbReference type="ARBA" id="ARBA00023136"/>
    </source>
</evidence>
<accession>A0A8T1XEV6</accession>
<dbReference type="InterPro" id="IPR050820">
    <property type="entry name" value="MFS_Sugar_Transporter"/>
</dbReference>
<evidence type="ECO:0000313" key="10">
    <source>
        <dbReference type="Proteomes" id="UP000693981"/>
    </source>
</evidence>
<proteinExistence type="inferred from homology"/>
<evidence type="ECO:0000256" key="1">
    <source>
        <dbReference type="ARBA" id="ARBA00004141"/>
    </source>
</evidence>
<feature type="transmembrane region" description="Helical" evidence="7">
    <location>
        <begin position="32"/>
        <end position="56"/>
    </location>
</feature>
<dbReference type="GO" id="GO:1904659">
    <property type="term" value="P:D-glucose transmembrane transport"/>
    <property type="evidence" value="ECO:0007669"/>
    <property type="project" value="TreeGrafter"/>
</dbReference>
<dbReference type="PROSITE" id="PS00216">
    <property type="entry name" value="SUGAR_TRANSPORT_1"/>
    <property type="match status" value="1"/>
</dbReference>
<comment type="caution">
    <text evidence="9">The sequence shown here is derived from an EMBL/GenBank/DDBJ whole genome shotgun (WGS) entry which is preliminary data.</text>
</comment>
<protein>
    <recommendedName>
        <fullName evidence="8">Major facilitator superfamily (MFS) profile domain-containing protein</fullName>
    </recommendedName>
</protein>
<dbReference type="PROSITE" id="PS00217">
    <property type="entry name" value="SUGAR_TRANSPORT_2"/>
    <property type="match status" value="1"/>
</dbReference>
<dbReference type="InterPro" id="IPR005828">
    <property type="entry name" value="MFS_sugar_transport-like"/>
</dbReference>
<organism evidence="9 10">
    <name type="scientific">Phytophthora boehmeriae</name>
    <dbReference type="NCBI Taxonomy" id="109152"/>
    <lineage>
        <taxon>Eukaryota</taxon>
        <taxon>Sar</taxon>
        <taxon>Stramenopiles</taxon>
        <taxon>Oomycota</taxon>
        <taxon>Peronosporomycetes</taxon>
        <taxon>Peronosporales</taxon>
        <taxon>Peronosporaceae</taxon>
        <taxon>Phytophthora</taxon>
    </lineage>
</organism>
<evidence type="ECO:0000256" key="4">
    <source>
        <dbReference type="ARBA" id="ARBA00022692"/>
    </source>
</evidence>
<comment type="subcellular location">
    <subcellularLocation>
        <location evidence="1">Membrane</location>
        <topology evidence="1">Multi-pass membrane protein</topology>
    </subcellularLocation>
</comment>
<reference evidence="9" key="1">
    <citation type="submission" date="2021-02" db="EMBL/GenBank/DDBJ databases">
        <authorList>
            <person name="Palmer J.M."/>
        </authorList>
    </citation>
    <scope>NUCLEOTIDE SEQUENCE</scope>
    <source>
        <strain evidence="9">SCRP23</strain>
    </source>
</reference>
<dbReference type="OrthoDB" id="6339427at2759"/>
<keyword evidence="3" id="KW-0813">Transport</keyword>
<dbReference type="PANTHER" id="PTHR48023:SF4">
    <property type="entry name" value="D-XYLOSE-PROTON SYMPORTER-LIKE 2"/>
    <property type="match status" value="1"/>
</dbReference>
<dbReference type="GO" id="GO:0016020">
    <property type="term" value="C:membrane"/>
    <property type="evidence" value="ECO:0007669"/>
    <property type="project" value="UniProtKB-SubCell"/>
</dbReference>
<evidence type="ECO:0000256" key="7">
    <source>
        <dbReference type="SAM" id="Phobius"/>
    </source>
</evidence>
<feature type="transmembrane region" description="Helical" evidence="7">
    <location>
        <begin position="159"/>
        <end position="180"/>
    </location>
</feature>
<feature type="transmembrane region" description="Helical" evidence="7">
    <location>
        <begin position="102"/>
        <end position="119"/>
    </location>
</feature>
<evidence type="ECO:0000259" key="8">
    <source>
        <dbReference type="PROSITE" id="PS50850"/>
    </source>
</evidence>
<dbReference type="InterPro" id="IPR020846">
    <property type="entry name" value="MFS_dom"/>
</dbReference>
<feature type="transmembrane region" description="Helical" evidence="7">
    <location>
        <begin position="125"/>
        <end position="147"/>
    </location>
</feature>
<dbReference type="EMBL" id="JAGDFL010000003">
    <property type="protein sequence ID" value="KAG7402179.1"/>
    <property type="molecule type" value="Genomic_DNA"/>
</dbReference>
<keyword evidence="10" id="KW-1185">Reference proteome</keyword>
<feature type="transmembrane region" description="Helical" evidence="7">
    <location>
        <begin position="76"/>
        <end position="95"/>
    </location>
</feature>
<dbReference type="InterPro" id="IPR005829">
    <property type="entry name" value="Sugar_transporter_CS"/>
</dbReference>
<dbReference type="PANTHER" id="PTHR48023">
    <property type="entry name" value="D-XYLOSE-PROTON SYMPORTER-LIKE 2"/>
    <property type="match status" value="1"/>
</dbReference>
<name>A0A8T1XEV6_9STRA</name>
<keyword evidence="6 7" id="KW-0472">Membrane</keyword>
<evidence type="ECO:0000256" key="3">
    <source>
        <dbReference type="ARBA" id="ARBA00022448"/>
    </source>
</evidence>
<dbReference type="AlphaFoldDB" id="A0A8T1XEV6"/>
<keyword evidence="5 7" id="KW-1133">Transmembrane helix</keyword>